<comment type="caution">
    <text evidence="1">The sequence shown here is derived from an EMBL/GenBank/DDBJ whole genome shotgun (WGS) entry which is preliminary data.</text>
</comment>
<evidence type="ECO:0000313" key="2">
    <source>
        <dbReference type="Proteomes" id="UP000184216"/>
    </source>
</evidence>
<organism evidence="1 2">
    <name type="scientific">Flavobacterium pectinovorum</name>
    <dbReference type="NCBI Taxonomy" id="29533"/>
    <lineage>
        <taxon>Bacteria</taxon>
        <taxon>Pseudomonadati</taxon>
        <taxon>Bacteroidota</taxon>
        <taxon>Flavobacteriia</taxon>
        <taxon>Flavobacteriales</taxon>
        <taxon>Flavobacteriaceae</taxon>
        <taxon>Flavobacterium</taxon>
    </lineage>
</organism>
<dbReference type="Proteomes" id="UP000184216">
    <property type="component" value="Unassembled WGS sequence"/>
</dbReference>
<reference evidence="1 2" key="1">
    <citation type="submission" date="2016-11" db="EMBL/GenBank/DDBJ databases">
        <authorList>
            <person name="Varghese N."/>
            <person name="Submissions S."/>
        </authorList>
    </citation>
    <scope>NUCLEOTIDE SEQUENCE [LARGE SCALE GENOMIC DNA]</scope>
    <source>
        <strain evidence="1 2">DSM 6368</strain>
    </source>
</reference>
<protein>
    <submittedName>
        <fullName evidence="1">Uncharacterized protein</fullName>
    </submittedName>
</protein>
<proteinExistence type="predicted"/>
<keyword evidence="2" id="KW-1185">Reference proteome</keyword>
<gene>
    <name evidence="1" type="ORF">SAMN05444387_3418</name>
</gene>
<dbReference type="EMBL" id="FRBX01000004">
    <property type="protein sequence ID" value="SHM85482.1"/>
    <property type="molecule type" value="Genomic_DNA"/>
</dbReference>
<evidence type="ECO:0000313" key="1">
    <source>
        <dbReference type="EMBL" id="SHM85482.1"/>
    </source>
</evidence>
<name>A0ABY1J6F1_9FLAO</name>
<accession>A0ABY1J6F1</accession>
<sequence length="30" mass="3510">MKNEDVYFNAVFVIVEIKKGKTHLCILPFL</sequence>